<dbReference type="Pfam" id="PF24837">
    <property type="entry name" value="AMIN-like"/>
    <property type="match status" value="1"/>
</dbReference>
<feature type="region of interest" description="Disordered" evidence="1">
    <location>
        <begin position="79"/>
        <end position="109"/>
    </location>
</feature>
<dbReference type="RefSeq" id="WP_139182954.1">
    <property type="nucleotide sequence ID" value="NZ_FNJR01000006.1"/>
</dbReference>
<evidence type="ECO:0000256" key="2">
    <source>
        <dbReference type="SAM" id="SignalP"/>
    </source>
</evidence>
<keyword evidence="5" id="KW-1185">Reference proteome</keyword>
<feature type="region of interest" description="Disordered" evidence="1">
    <location>
        <begin position="27"/>
        <end position="59"/>
    </location>
</feature>
<dbReference type="OrthoDB" id="5194683at2"/>
<evidence type="ECO:0000313" key="4">
    <source>
        <dbReference type="EMBL" id="SDP62065.1"/>
    </source>
</evidence>
<evidence type="ECO:0000259" key="3">
    <source>
        <dbReference type="Pfam" id="PF24837"/>
    </source>
</evidence>
<evidence type="ECO:0000256" key="1">
    <source>
        <dbReference type="SAM" id="MobiDB-lite"/>
    </source>
</evidence>
<proteinExistence type="predicted"/>
<dbReference type="EMBL" id="FNJR01000006">
    <property type="protein sequence ID" value="SDP62065.1"/>
    <property type="molecule type" value="Genomic_DNA"/>
</dbReference>
<feature type="domain" description="AMIN-like" evidence="3">
    <location>
        <begin position="70"/>
        <end position="186"/>
    </location>
</feature>
<evidence type="ECO:0000313" key="5">
    <source>
        <dbReference type="Proteomes" id="UP000199497"/>
    </source>
</evidence>
<feature type="signal peptide" evidence="2">
    <location>
        <begin position="1"/>
        <end position="31"/>
    </location>
</feature>
<reference evidence="5" key="1">
    <citation type="submission" date="2016-10" db="EMBL/GenBank/DDBJ databases">
        <authorList>
            <person name="Varghese N."/>
            <person name="Submissions S."/>
        </authorList>
    </citation>
    <scope>NUCLEOTIDE SEQUENCE [LARGE SCALE GENOMIC DNA]</scope>
    <source>
        <strain evidence="5">DSM 46732</strain>
    </source>
</reference>
<accession>A0A1H0U7V5</accession>
<keyword evidence="2" id="KW-0732">Signal</keyword>
<feature type="chain" id="PRO_5011632967" description="AMIN-like domain-containing protein" evidence="2">
    <location>
        <begin position="32"/>
        <end position="192"/>
    </location>
</feature>
<dbReference type="AlphaFoldDB" id="A0A1H0U7V5"/>
<protein>
    <recommendedName>
        <fullName evidence="3">AMIN-like domain-containing protein</fullName>
    </recommendedName>
</protein>
<sequence length="192" mass="20186">MRLRSKRALLSGAAAVLVLPLAGWGAGTALSQDSEDTTPDGSGKPSRGVDPATGKNPAELKSIELKAGDEDSDRVVFHFSDPKQNDSLPQYEVKHLDGSPKKPGSGKQVEMEGQSVLGVTFTHATTDGSVREVVDKDLPVVSEVRYLGGFEQVQEAAIGVNGCQGDSAEPSYDVKVLDTDIVVDVKSSDCSS</sequence>
<organism evidence="4 5">
    <name type="scientific">Actinopolyspora xinjiangensis</name>
    <dbReference type="NCBI Taxonomy" id="405564"/>
    <lineage>
        <taxon>Bacteria</taxon>
        <taxon>Bacillati</taxon>
        <taxon>Actinomycetota</taxon>
        <taxon>Actinomycetes</taxon>
        <taxon>Actinopolysporales</taxon>
        <taxon>Actinopolysporaceae</taxon>
        <taxon>Actinopolyspora</taxon>
    </lineage>
</organism>
<dbReference type="Proteomes" id="UP000199497">
    <property type="component" value="Unassembled WGS sequence"/>
</dbReference>
<gene>
    <name evidence="4" type="ORF">SAMN04487905_10698</name>
</gene>
<dbReference type="InterPro" id="IPR056303">
    <property type="entry name" value="AMIN-like"/>
</dbReference>
<name>A0A1H0U7V5_9ACTN</name>